<dbReference type="Pfam" id="PF01734">
    <property type="entry name" value="Patatin"/>
    <property type="match status" value="1"/>
</dbReference>
<keyword evidence="1 4" id="KW-0378">Hydrolase</keyword>
<keyword evidence="3 4" id="KW-0443">Lipid metabolism</keyword>
<dbReference type="InterPro" id="IPR050301">
    <property type="entry name" value="NTE"/>
</dbReference>
<dbReference type="AlphaFoldDB" id="A0A8J3JQ18"/>
<dbReference type="InterPro" id="IPR002641">
    <property type="entry name" value="PNPLA_dom"/>
</dbReference>
<dbReference type="InterPro" id="IPR016035">
    <property type="entry name" value="Acyl_Trfase/lysoPLipase"/>
</dbReference>
<organism evidence="6 7">
    <name type="scientific">Catellatospora bangladeshensis</name>
    <dbReference type="NCBI Taxonomy" id="310355"/>
    <lineage>
        <taxon>Bacteria</taxon>
        <taxon>Bacillati</taxon>
        <taxon>Actinomycetota</taxon>
        <taxon>Actinomycetes</taxon>
        <taxon>Micromonosporales</taxon>
        <taxon>Micromonosporaceae</taxon>
        <taxon>Catellatospora</taxon>
    </lineage>
</organism>
<evidence type="ECO:0000256" key="3">
    <source>
        <dbReference type="ARBA" id="ARBA00023098"/>
    </source>
</evidence>
<dbReference type="PROSITE" id="PS51635">
    <property type="entry name" value="PNPLA"/>
    <property type="match status" value="1"/>
</dbReference>
<evidence type="ECO:0000256" key="4">
    <source>
        <dbReference type="PROSITE-ProRule" id="PRU01161"/>
    </source>
</evidence>
<dbReference type="EMBL" id="BONF01000041">
    <property type="protein sequence ID" value="GIF84817.1"/>
    <property type="molecule type" value="Genomic_DNA"/>
</dbReference>
<dbReference type="SUPFAM" id="SSF52151">
    <property type="entry name" value="FabD/lysophospholipase-like"/>
    <property type="match status" value="1"/>
</dbReference>
<dbReference type="Gene3D" id="3.40.1090.10">
    <property type="entry name" value="Cytosolic phospholipase A2 catalytic domain"/>
    <property type="match status" value="2"/>
</dbReference>
<dbReference type="PANTHER" id="PTHR14226">
    <property type="entry name" value="NEUROPATHY TARGET ESTERASE/SWISS CHEESE D.MELANOGASTER"/>
    <property type="match status" value="1"/>
</dbReference>
<feature type="active site" description="Nucleophile" evidence="4">
    <location>
        <position position="53"/>
    </location>
</feature>
<feature type="domain" description="PNPLA" evidence="5">
    <location>
        <begin position="16"/>
        <end position="207"/>
    </location>
</feature>
<evidence type="ECO:0000256" key="2">
    <source>
        <dbReference type="ARBA" id="ARBA00022963"/>
    </source>
</evidence>
<sequence>MRVWGDREAAVKGRALVLGGGGFTGIAWELGILAGLAEAGVDLSTADLLIGTSAGSVVGSLLASEPSLEERYQTQLEDPIDEVAARLTTRTLLAYGWAMLRSRAPEQYRARLGALALAAASMTPEERKAVIASRLPVAEWPEQPLLITASDAHTGEFTVFDRESGVELIDAVAASCAVPGVWPPAAVNGHRYIDGGMRSATNADLADGHERVVIIAPVTAGGGLVTSAARHAEQLRANGARVTLVSPDRDSRAAIGRNMLDPSRRAGSARAGRAQAARIVETIGVVWS</sequence>
<comment type="caution">
    <text evidence="6">The sequence shown here is derived from an EMBL/GenBank/DDBJ whole genome shotgun (WGS) entry which is preliminary data.</text>
</comment>
<dbReference type="GO" id="GO:0016042">
    <property type="term" value="P:lipid catabolic process"/>
    <property type="evidence" value="ECO:0007669"/>
    <property type="project" value="UniProtKB-UniRule"/>
</dbReference>
<feature type="active site" description="Proton acceptor" evidence="4">
    <location>
        <position position="194"/>
    </location>
</feature>
<protein>
    <submittedName>
        <fullName evidence="6">Patatin</fullName>
    </submittedName>
</protein>
<proteinExistence type="predicted"/>
<gene>
    <name evidence="6" type="ORF">Cba03nite_61660</name>
</gene>
<feature type="short sequence motif" description="GXSXG" evidence="4">
    <location>
        <begin position="51"/>
        <end position="55"/>
    </location>
</feature>
<dbReference type="GO" id="GO:0016787">
    <property type="term" value="F:hydrolase activity"/>
    <property type="evidence" value="ECO:0007669"/>
    <property type="project" value="UniProtKB-UniRule"/>
</dbReference>
<keyword evidence="2 4" id="KW-0442">Lipid degradation</keyword>
<evidence type="ECO:0000259" key="5">
    <source>
        <dbReference type="PROSITE" id="PS51635"/>
    </source>
</evidence>
<keyword evidence="7" id="KW-1185">Reference proteome</keyword>
<dbReference type="PANTHER" id="PTHR14226:SF57">
    <property type="entry name" value="BLR7027 PROTEIN"/>
    <property type="match status" value="1"/>
</dbReference>
<evidence type="ECO:0000313" key="6">
    <source>
        <dbReference type="EMBL" id="GIF84817.1"/>
    </source>
</evidence>
<evidence type="ECO:0000256" key="1">
    <source>
        <dbReference type="ARBA" id="ARBA00022801"/>
    </source>
</evidence>
<dbReference type="Proteomes" id="UP000601223">
    <property type="component" value="Unassembled WGS sequence"/>
</dbReference>
<feature type="short sequence motif" description="GXGXXG" evidence="4">
    <location>
        <begin position="20"/>
        <end position="25"/>
    </location>
</feature>
<name>A0A8J3JQ18_9ACTN</name>
<feature type="short sequence motif" description="DGA/G" evidence="4">
    <location>
        <begin position="194"/>
        <end position="196"/>
    </location>
</feature>
<reference evidence="6 7" key="1">
    <citation type="submission" date="2021-01" db="EMBL/GenBank/DDBJ databases">
        <title>Whole genome shotgun sequence of Catellatospora bangladeshensis NBRC 107357.</title>
        <authorList>
            <person name="Komaki H."/>
            <person name="Tamura T."/>
        </authorList>
    </citation>
    <scope>NUCLEOTIDE SEQUENCE [LARGE SCALE GENOMIC DNA]</scope>
    <source>
        <strain evidence="6 7">NBRC 107357</strain>
    </source>
</reference>
<accession>A0A8J3JQ18</accession>
<evidence type="ECO:0000313" key="7">
    <source>
        <dbReference type="Proteomes" id="UP000601223"/>
    </source>
</evidence>